<dbReference type="InterPro" id="IPR020600">
    <property type="entry name" value="IMP_cyclohydrolase-like"/>
</dbReference>
<comment type="catalytic activity">
    <reaction evidence="3">
        <text>IMP + H2O = 5-formamido-1-(5-phospho-D-ribosyl)imidazole-4-carboxamide</text>
        <dbReference type="Rhea" id="RHEA:18445"/>
        <dbReference type="ChEBI" id="CHEBI:15377"/>
        <dbReference type="ChEBI" id="CHEBI:58053"/>
        <dbReference type="ChEBI" id="CHEBI:58467"/>
        <dbReference type="EC" id="3.5.4.10"/>
    </reaction>
</comment>
<evidence type="ECO:0000313" key="8">
    <source>
        <dbReference type="Proteomes" id="UP000263012"/>
    </source>
</evidence>
<proteinExistence type="inferred from homology"/>
<dbReference type="Gene3D" id="3.60.20.20">
    <property type="entry name" value="Inosine monophosphate cyclohydrolase-like"/>
    <property type="match status" value="1"/>
</dbReference>
<comment type="similarity">
    <text evidence="3">Belongs to the archaeal IMP cyclohydrolase family.</text>
</comment>
<dbReference type="NCBIfam" id="TIGR01922">
    <property type="entry name" value="purO_arch"/>
    <property type="match status" value="1"/>
</dbReference>
<dbReference type="UniPathway" id="UPA00074">
    <property type="reaction ID" value="UER00135"/>
</dbReference>
<evidence type="ECO:0000256" key="2">
    <source>
        <dbReference type="ARBA" id="ARBA00022801"/>
    </source>
</evidence>
<dbReference type="HAMAP" id="MF_00705">
    <property type="entry name" value="IMP_cyclohydrol"/>
    <property type="match status" value="1"/>
</dbReference>
<dbReference type="Pfam" id="PF07826">
    <property type="entry name" value="IMP_cyclohyd"/>
    <property type="match status" value="1"/>
</dbReference>
<dbReference type="NCBIfam" id="NF003167">
    <property type="entry name" value="PRK04151.1"/>
    <property type="match status" value="1"/>
</dbReference>
<evidence type="ECO:0000256" key="3">
    <source>
        <dbReference type="HAMAP-Rule" id="MF_00705"/>
    </source>
</evidence>
<protein>
    <recommendedName>
        <fullName evidence="3 4">IMP cyclohydrolase</fullName>
        <ecNumber evidence="3 4">3.5.4.10</ecNumber>
    </recommendedName>
    <alternativeName>
        <fullName evidence="3">IMP synthase</fullName>
    </alternativeName>
    <alternativeName>
        <fullName evidence="3">Inosinicase</fullName>
    </alternativeName>
</protein>
<accession>A0A343TNT3</accession>
<dbReference type="AlphaFoldDB" id="A0A343TNT3"/>
<dbReference type="SUPFAM" id="SSF75569">
    <property type="entry name" value="Archaeal IMP cyclohydrolase PurO"/>
    <property type="match status" value="1"/>
</dbReference>
<sequence length="263" mass="27914">MIYREMSQKALTSPKEGNHENMGALKPVLSRDCREATGSYNPKPPPDTGMYVGRFLVVGPGIGGYRVSSRSFPNRQVIERDGTLTISPTPDAPETDNPYIAYNCVRSVTPGDATDRTAGTELAVVGNGSHVDPITEKLSLGYPARDALASSLLALDFEKDDYDTPRIAGVVGAETAHVGTVRRDALVVREVAEPTLVATYERDDPEPWKLASTTADGVARELYESDFEHAVCAAGVTVDATDGDGEGATPGGVTIKTAIENGT</sequence>
<dbReference type="KEGG" id="hdf:AArcSl_3148"/>
<reference evidence="8" key="1">
    <citation type="submission" date="2017-11" db="EMBL/GenBank/DDBJ databases">
        <title>Phenotypic and genomic properties of facultatively anaerobic sulfur-reducing natronoarchaea from hypersaline soda lakes.</title>
        <authorList>
            <person name="Sorokin D.Y."/>
            <person name="Kublanov I.V."/>
            <person name="Roman P."/>
            <person name="Sinninghe Damste J.S."/>
            <person name="Golyshin P.N."/>
            <person name="Rojo D."/>
            <person name="Ciordia S."/>
            <person name="Mena M.D.C."/>
            <person name="Ferrer M."/>
            <person name="Messina E."/>
            <person name="Smedile F."/>
            <person name="La Spada G."/>
            <person name="La Cono V."/>
            <person name="Yakimov M.M."/>
        </authorList>
    </citation>
    <scope>NUCLEOTIDE SEQUENCE [LARGE SCALE GENOMIC DNA]</scope>
    <source>
        <strain evidence="8">AArc-Sl</strain>
    </source>
</reference>
<gene>
    <name evidence="3 7" type="primary">purO</name>
    <name evidence="7" type="ORF">AArcSl_3148</name>
</gene>
<dbReference type="Proteomes" id="UP000263012">
    <property type="component" value="Chromosome"/>
</dbReference>
<dbReference type="GO" id="GO:0003937">
    <property type="term" value="F:IMP cyclohydrolase activity"/>
    <property type="evidence" value="ECO:0007669"/>
    <property type="project" value="UniProtKB-UniRule"/>
</dbReference>
<name>A0A343TNT3_9EURY</name>
<organism evidence="7 8">
    <name type="scientific">Halalkaliarchaeum desulfuricum</name>
    <dbReference type="NCBI Taxonomy" id="2055893"/>
    <lineage>
        <taxon>Archaea</taxon>
        <taxon>Methanobacteriati</taxon>
        <taxon>Methanobacteriota</taxon>
        <taxon>Stenosarchaea group</taxon>
        <taxon>Halobacteria</taxon>
        <taxon>Halobacteriales</taxon>
        <taxon>Haloferacaceae</taxon>
        <taxon>Halalkaliarchaeum</taxon>
    </lineage>
</organism>
<dbReference type="GO" id="GO:0006189">
    <property type="term" value="P:'de novo' IMP biosynthetic process"/>
    <property type="evidence" value="ECO:0007669"/>
    <property type="project" value="UniProtKB-UniRule"/>
</dbReference>
<evidence type="ECO:0000256" key="5">
    <source>
        <dbReference type="SAM" id="MobiDB-lite"/>
    </source>
</evidence>
<dbReference type="EC" id="3.5.4.10" evidence="3 4"/>
<dbReference type="InterPro" id="IPR036795">
    <property type="entry name" value="IMP_cyclohydrolase-like_sf"/>
</dbReference>
<feature type="domain" description="Inosine monophosphate cyclohydrolase-like" evidence="6">
    <location>
        <begin position="51"/>
        <end position="239"/>
    </location>
</feature>
<keyword evidence="2 3" id="KW-0378">Hydrolase</keyword>
<evidence type="ECO:0000313" key="7">
    <source>
        <dbReference type="EMBL" id="AUX10755.1"/>
    </source>
</evidence>
<comment type="pathway">
    <text evidence="3">Purine metabolism; IMP biosynthesis via de novo pathway; IMP from 5-formamido-1-(5-phospho-D-ribosyl)imidazole-4-carboxamide: step 1/1.</text>
</comment>
<evidence type="ECO:0000259" key="6">
    <source>
        <dbReference type="Pfam" id="PF07826"/>
    </source>
</evidence>
<evidence type="ECO:0000256" key="1">
    <source>
        <dbReference type="ARBA" id="ARBA00022755"/>
    </source>
</evidence>
<keyword evidence="8" id="KW-1185">Reference proteome</keyword>
<keyword evidence="1 3" id="KW-0658">Purine biosynthesis</keyword>
<dbReference type="InterPro" id="IPR010191">
    <property type="entry name" value="IMP_cyclohydrolase"/>
</dbReference>
<feature type="region of interest" description="Disordered" evidence="5">
    <location>
        <begin position="1"/>
        <end position="24"/>
    </location>
</feature>
<comment type="function">
    <text evidence="3">Catalyzes the cyclization of 5-formylamidoimidazole-4-carboxamide ribonucleotide to IMP.</text>
</comment>
<evidence type="ECO:0000256" key="4">
    <source>
        <dbReference type="NCBIfam" id="TIGR01922"/>
    </source>
</evidence>
<dbReference type="EMBL" id="CP025066">
    <property type="protein sequence ID" value="AUX10755.1"/>
    <property type="molecule type" value="Genomic_DNA"/>
</dbReference>